<keyword evidence="2" id="KW-1185">Reference proteome</keyword>
<accession>A0A1H6F233</accession>
<organism evidence="1 2">
    <name type="scientific">Nonomuraea solani</name>
    <dbReference type="NCBI Taxonomy" id="1144553"/>
    <lineage>
        <taxon>Bacteria</taxon>
        <taxon>Bacillati</taxon>
        <taxon>Actinomycetota</taxon>
        <taxon>Actinomycetes</taxon>
        <taxon>Streptosporangiales</taxon>
        <taxon>Streptosporangiaceae</taxon>
        <taxon>Nonomuraea</taxon>
    </lineage>
</organism>
<dbReference type="Proteomes" id="UP000236732">
    <property type="component" value="Unassembled WGS sequence"/>
</dbReference>
<evidence type="ECO:0000313" key="1">
    <source>
        <dbReference type="EMBL" id="SEH03145.1"/>
    </source>
</evidence>
<protein>
    <submittedName>
        <fullName evidence="1">Uncharacterized protein</fullName>
    </submittedName>
</protein>
<dbReference type="EMBL" id="FNVT01000033">
    <property type="protein sequence ID" value="SEH03145.1"/>
    <property type="molecule type" value="Genomic_DNA"/>
</dbReference>
<dbReference type="AlphaFoldDB" id="A0A1H6F233"/>
<proteinExistence type="predicted"/>
<reference evidence="1 2" key="1">
    <citation type="submission" date="2016-10" db="EMBL/GenBank/DDBJ databases">
        <authorList>
            <person name="de Groot N.N."/>
        </authorList>
    </citation>
    <scope>NUCLEOTIDE SEQUENCE [LARGE SCALE GENOMIC DNA]</scope>
    <source>
        <strain evidence="1 2">CGMCC 4.7037</strain>
    </source>
</reference>
<sequence length="98" mass="10227">MAYARVMVCVTRSPAASVTLARSETNPGAAGCAIRAVPPEPAWVSRTGRQFAPSSKDASSVIDVACGSEAPGLRWRRTGMTVVDPGLARLWSSRPLGA</sequence>
<evidence type="ECO:0000313" key="2">
    <source>
        <dbReference type="Proteomes" id="UP000236732"/>
    </source>
</evidence>
<name>A0A1H6F233_9ACTN</name>
<gene>
    <name evidence="1" type="ORF">SAMN05444920_13349</name>
</gene>